<dbReference type="InterPro" id="IPR011992">
    <property type="entry name" value="EF-hand-dom_pair"/>
</dbReference>
<dbReference type="PANTHER" id="PTHR24349">
    <property type="entry name" value="SERINE/THREONINE-PROTEIN KINASE"/>
    <property type="match status" value="1"/>
</dbReference>
<dbReference type="InterPro" id="IPR000719">
    <property type="entry name" value="Prot_kinase_dom"/>
</dbReference>
<dbReference type="GO" id="GO:0005524">
    <property type="term" value="F:ATP binding"/>
    <property type="evidence" value="ECO:0007669"/>
    <property type="project" value="UniProtKB-KW"/>
</dbReference>
<dbReference type="InterPro" id="IPR018247">
    <property type="entry name" value="EF_Hand_1_Ca_BS"/>
</dbReference>
<keyword evidence="2" id="KW-0723">Serine/threonine-protein kinase</keyword>
<comment type="cofactor">
    <cofactor evidence="1">
        <name>Mg(2+)</name>
        <dbReference type="ChEBI" id="CHEBI:18420"/>
    </cofactor>
</comment>
<reference evidence="13" key="1">
    <citation type="journal article" date="2006" name="PLoS Biol.">
        <title>Macronuclear genome sequence of the ciliate Tetrahymena thermophila, a model eukaryote.</title>
        <authorList>
            <person name="Eisen J.A."/>
            <person name="Coyne R.S."/>
            <person name="Wu M."/>
            <person name="Wu D."/>
            <person name="Thiagarajan M."/>
            <person name="Wortman J.R."/>
            <person name="Badger J.H."/>
            <person name="Ren Q."/>
            <person name="Amedeo P."/>
            <person name="Jones K.M."/>
            <person name="Tallon L.J."/>
            <person name="Delcher A.L."/>
            <person name="Salzberg S.L."/>
            <person name="Silva J.C."/>
            <person name="Haas B.J."/>
            <person name="Majoros W.H."/>
            <person name="Farzad M."/>
            <person name="Carlton J.M."/>
            <person name="Smith R.K. Jr."/>
            <person name="Garg J."/>
            <person name="Pearlman R.E."/>
            <person name="Karrer K.M."/>
            <person name="Sun L."/>
            <person name="Manning G."/>
            <person name="Elde N.C."/>
            <person name="Turkewitz A.P."/>
            <person name="Asai D.J."/>
            <person name="Wilkes D.E."/>
            <person name="Wang Y."/>
            <person name="Cai H."/>
            <person name="Collins K."/>
            <person name="Stewart B.A."/>
            <person name="Lee S.R."/>
            <person name="Wilamowska K."/>
            <person name="Weinberg Z."/>
            <person name="Ruzzo W.L."/>
            <person name="Wloga D."/>
            <person name="Gaertig J."/>
            <person name="Frankel J."/>
            <person name="Tsao C.-C."/>
            <person name="Gorovsky M.A."/>
            <person name="Keeling P.J."/>
            <person name="Waller R.F."/>
            <person name="Patron N.J."/>
            <person name="Cherry J.M."/>
            <person name="Stover N.A."/>
            <person name="Krieger C.J."/>
            <person name="del Toro C."/>
            <person name="Ryder H.F."/>
            <person name="Williamson S.C."/>
            <person name="Barbeau R.A."/>
            <person name="Hamilton E.P."/>
            <person name="Orias E."/>
        </authorList>
    </citation>
    <scope>NUCLEOTIDE SEQUENCE [LARGE SCALE GENOMIC DNA]</scope>
    <source>
        <strain evidence="13">SB210</strain>
    </source>
</reference>
<dbReference type="PROSITE" id="PS50011">
    <property type="entry name" value="PROTEIN_KINASE_DOM"/>
    <property type="match status" value="1"/>
</dbReference>
<evidence type="ECO:0000256" key="3">
    <source>
        <dbReference type="ARBA" id="ARBA00022679"/>
    </source>
</evidence>
<accession>I7MHV8</accession>
<keyword evidence="3" id="KW-0808">Transferase</keyword>
<dbReference type="Gene3D" id="1.10.238.10">
    <property type="entry name" value="EF-hand"/>
    <property type="match status" value="2"/>
</dbReference>
<dbReference type="SUPFAM" id="SSF47473">
    <property type="entry name" value="EF-hand"/>
    <property type="match status" value="1"/>
</dbReference>
<keyword evidence="7" id="KW-0067">ATP-binding</keyword>
<keyword evidence="9" id="KW-0175">Coiled coil</keyword>
<dbReference type="InParanoid" id="I7MHV8"/>
<evidence type="ECO:0000313" key="13">
    <source>
        <dbReference type="Proteomes" id="UP000009168"/>
    </source>
</evidence>
<sequence>MKVSSSGQISLVEHKISREKFILKEVQKKHISNISQFYSDIGVVLKIDHPNILKVFQVYESIDKFHIVEEYCQGGSVLEFVAKKQNYNERQCAKIVQQICSALLHSHQKAIIHQNIKSSKILLKYKNDDNSIKLIDLGINLQSKDKKQSESQLPQIQELPFLAPEQLEGRNIEVSNSWNVGVFLYILFSGQHPFQSLDPQKSLDQIKKGIFTFTKQCFHNCSVELKDLLSKLLTKNERKRISIKQCLDHEWIIQSDNSPIFDQSLTEKTFANLKKFYSQFIDEVDYEEEQRLNALKRQQEEDERRRLEEERRRLEEEMRRMEEEKERLRRLQEEEEQRMKLVQEENLKRRMLMSLVGKIPQHYIDKLQAVFTAIDENGNGQLSLDELLTGMARFQSGANKFSEEELKDIFQKMDEDNSGEVSQEEFIHAFAEQFSIKNKNMILQSFKQLDQDGSGIVNLEEFTYLLQNGNLPLGEVSVEQILGFINDNNQGKINYIDFFEGLQITE</sequence>
<keyword evidence="13" id="KW-1185">Reference proteome</keyword>
<gene>
    <name evidence="12" type="ORF">TTHERM_00561220</name>
</gene>
<keyword evidence="6" id="KW-0106">Calcium</keyword>
<dbReference type="Proteomes" id="UP000009168">
    <property type="component" value="Unassembled WGS sequence"/>
</dbReference>
<dbReference type="KEGG" id="tet:TTHERM_00561220"/>
<organism evidence="12 13">
    <name type="scientific">Tetrahymena thermophila (strain SB210)</name>
    <dbReference type="NCBI Taxonomy" id="312017"/>
    <lineage>
        <taxon>Eukaryota</taxon>
        <taxon>Sar</taxon>
        <taxon>Alveolata</taxon>
        <taxon>Ciliophora</taxon>
        <taxon>Intramacronucleata</taxon>
        <taxon>Oligohymenophorea</taxon>
        <taxon>Hymenostomatida</taxon>
        <taxon>Tetrahymenina</taxon>
        <taxon>Tetrahymenidae</taxon>
        <taxon>Tetrahymena</taxon>
    </lineage>
</organism>
<evidence type="ECO:0000256" key="7">
    <source>
        <dbReference type="ARBA" id="ARBA00022840"/>
    </source>
</evidence>
<dbReference type="OrthoDB" id="345735at2759"/>
<dbReference type="InterPro" id="IPR002048">
    <property type="entry name" value="EF_hand_dom"/>
</dbReference>
<dbReference type="RefSeq" id="XP_001010176.2">
    <property type="nucleotide sequence ID" value="XM_001010176.2"/>
</dbReference>
<dbReference type="PROSITE" id="PS50222">
    <property type="entry name" value="EF_HAND_2"/>
    <property type="match status" value="3"/>
</dbReference>
<evidence type="ECO:0000256" key="4">
    <source>
        <dbReference type="ARBA" id="ARBA00022741"/>
    </source>
</evidence>
<evidence type="ECO:0000313" key="12">
    <source>
        <dbReference type="EMBL" id="EAR89931.2"/>
    </source>
</evidence>
<name>I7MHV8_TETTS</name>
<keyword evidence="4" id="KW-0547">Nucleotide-binding</keyword>
<keyword evidence="5 12" id="KW-0418">Kinase</keyword>
<evidence type="ECO:0000256" key="6">
    <source>
        <dbReference type="ARBA" id="ARBA00022837"/>
    </source>
</evidence>
<evidence type="ECO:0000256" key="5">
    <source>
        <dbReference type="ARBA" id="ARBA00022777"/>
    </source>
</evidence>
<evidence type="ECO:0000259" key="10">
    <source>
        <dbReference type="PROSITE" id="PS50011"/>
    </source>
</evidence>
<dbReference type="InterPro" id="IPR011009">
    <property type="entry name" value="Kinase-like_dom_sf"/>
</dbReference>
<feature type="domain" description="EF-hand" evidence="11">
    <location>
        <begin position="362"/>
        <end position="397"/>
    </location>
</feature>
<comment type="similarity">
    <text evidence="8">Belongs to the protein kinase superfamily. Ser/Thr protein kinase family. CDPK subfamily.</text>
</comment>
<evidence type="ECO:0000256" key="8">
    <source>
        <dbReference type="ARBA" id="ARBA00024334"/>
    </source>
</evidence>
<dbReference type="EMBL" id="GG662808">
    <property type="protein sequence ID" value="EAR89931.2"/>
    <property type="molecule type" value="Genomic_DNA"/>
</dbReference>
<evidence type="ECO:0000256" key="9">
    <source>
        <dbReference type="SAM" id="Coils"/>
    </source>
</evidence>
<dbReference type="Gene3D" id="1.10.510.10">
    <property type="entry name" value="Transferase(Phosphotransferase) domain 1"/>
    <property type="match status" value="1"/>
</dbReference>
<evidence type="ECO:0000256" key="2">
    <source>
        <dbReference type="ARBA" id="ARBA00022527"/>
    </source>
</evidence>
<dbReference type="CDD" id="cd00051">
    <property type="entry name" value="EFh"/>
    <property type="match status" value="2"/>
</dbReference>
<dbReference type="STRING" id="312017.I7MHV8"/>
<dbReference type="GO" id="GO:0004674">
    <property type="term" value="F:protein serine/threonine kinase activity"/>
    <property type="evidence" value="ECO:0007669"/>
    <property type="project" value="UniProtKB-KW"/>
</dbReference>
<dbReference type="GO" id="GO:0005509">
    <property type="term" value="F:calcium ion binding"/>
    <property type="evidence" value="ECO:0007669"/>
    <property type="project" value="InterPro"/>
</dbReference>
<dbReference type="GeneID" id="7834889"/>
<dbReference type="Pfam" id="PF00069">
    <property type="entry name" value="Pkinase"/>
    <property type="match status" value="1"/>
</dbReference>
<feature type="domain" description="EF-hand" evidence="11">
    <location>
        <begin position="401"/>
        <end position="436"/>
    </location>
</feature>
<dbReference type="Pfam" id="PF13499">
    <property type="entry name" value="EF-hand_7"/>
    <property type="match status" value="2"/>
</dbReference>
<dbReference type="PROSITE" id="PS00018">
    <property type="entry name" value="EF_HAND_1"/>
    <property type="match status" value="3"/>
</dbReference>
<dbReference type="AlphaFoldDB" id="I7MHV8"/>
<feature type="domain" description="Protein kinase" evidence="10">
    <location>
        <begin position="1"/>
        <end position="252"/>
    </location>
</feature>
<dbReference type="SUPFAM" id="SSF56112">
    <property type="entry name" value="Protein kinase-like (PK-like)"/>
    <property type="match status" value="1"/>
</dbReference>
<dbReference type="SMART" id="SM00054">
    <property type="entry name" value="EFh"/>
    <property type="match status" value="3"/>
</dbReference>
<feature type="coiled-coil region" evidence="9">
    <location>
        <begin position="292"/>
        <end position="345"/>
    </location>
</feature>
<evidence type="ECO:0000259" key="11">
    <source>
        <dbReference type="PROSITE" id="PS50222"/>
    </source>
</evidence>
<proteinExistence type="inferred from homology"/>
<feature type="domain" description="EF-hand" evidence="11">
    <location>
        <begin position="437"/>
        <end position="472"/>
    </location>
</feature>
<evidence type="ECO:0000256" key="1">
    <source>
        <dbReference type="ARBA" id="ARBA00001946"/>
    </source>
</evidence>
<dbReference type="InterPro" id="IPR050205">
    <property type="entry name" value="CDPK_Ser/Thr_kinases"/>
</dbReference>
<protein>
    <submittedName>
        <fullName evidence="12">Protein kinase</fullName>
    </submittedName>
</protein>